<feature type="domain" description="Rab3GAP catalytic subunit conserved" evidence="8">
    <location>
        <begin position="506"/>
        <end position="658"/>
    </location>
</feature>
<reference evidence="9 10" key="1">
    <citation type="journal article" date="2011" name="Science">
        <title>The Selaginella genome identifies genetic changes associated with the evolution of vascular plants.</title>
        <authorList>
            <person name="Banks J.A."/>
            <person name="Nishiyama T."/>
            <person name="Hasebe M."/>
            <person name="Bowman J.L."/>
            <person name="Gribskov M."/>
            <person name="dePamphilis C."/>
            <person name="Albert V.A."/>
            <person name="Aono N."/>
            <person name="Aoyama T."/>
            <person name="Ambrose B.A."/>
            <person name="Ashton N.W."/>
            <person name="Axtell M.J."/>
            <person name="Barker E."/>
            <person name="Barker M.S."/>
            <person name="Bennetzen J.L."/>
            <person name="Bonawitz N.D."/>
            <person name="Chapple C."/>
            <person name="Cheng C."/>
            <person name="Correa L.G."/>
            <person name="Dacre M."/>
            <person name="DeBarry J."/>
            <person name="Dreyer I."/>
            <person name="Elias M."/>
            <person name="Engstrom E.M."/>
            <person name="Estelle M."/>
            <person name="Feng L."/>
            <person name="Finet C."/>
            <person name="Floyd S.K."/>
            <person name="Frommer W.B."/>
            <person name="Fujita T."/>
            <person name="Gramzow L."/>
            <person name="Gutensohn M."/>
            <person name="Harholt J."/>
            <person name="Hattori M."/>
            <person name="Heyl A."/>
            <person name="Hirai T."/>
            <person name="Hiwatashi Y."/>
            <person name="Ishikawa M."/>
            <person name="Iwata M."/>
            <person name="Karol K.G."/>
            <person name="Koehler B."/>
            <person name="Kolukisaoglu U."/>
            <person name="Kubo M."/>
            <person name="Kurata T."/>
            <person name="Lalonde S."/>
            <person name="Li K."/>
            <person name="Li Y."/>
            <person name="Litt A."/>
            <person name="Lyons E."/>
            <person name="Manning G."/>
            <person name="Maruyama T."/>
            <person name="Michael T.P."/>
            <person name="Mikami K."/>
            <person name="Miyazaki S."/>
            <person name="Morinaga S."/>
            <person name="Murata T."/>
            <person name="Mueller-Roeber B."/>
            <person name="Nelson D.R."/>
            <person name="Obara M."/>
            <person name="Oguri Y."/>
            <person name="Olmstead R.G."/>
            <person name="Onodera N."/>
            <person name="Petersen B.L."/>
            <person name="Pils B."/>
            <person name="Prigge M."/>
            <person name="Rensing S.A."/>
            <person name="Riano-Pachon D.M."/>
            <person name="Roberts A.W."/>
            <person name="Sato Y."/>
            <person name="Scheller H.V."/>
            <person name="Schulz B."/>
            <person name="Schulz C."/>
            <person name="Shakirov E.V."/>
            <person name="Shibagaki N."/>
            <person name="Shinohara N."/>
            <person name="Shippen D.E."/>
            <person name="Soerensen I."/>
            <person name="Sotooka R."/>
            <person name="Sugimoto N."/>
            <person name="Sugita M."/>
            <person name="Sumikawa N."/>
            <person name="Tanurdzic M."/>
            <person name="Theissen G."/>
            <person name="Ulvskov P."/>
            <person name="Wakazuki S."/>
            <person name="Weng J.K."/>
            <person name="Willats W.W."/>
            <person name="Wipf D."/>
            <person name="Wolf P.G."/>
            <person name="Yang L."/>
            <person name="Zimmer A.D."/>
            <person name="Zhu Q."/>
            <person name="Mitros T."/>
            <person name="Hellsten U."/>
            <person name="Loque D."/>
            <person name="Otillar R."/>
            <person name="Salamov A."/>
            <person name="Schmutz J."/>
            <person name="Shapiro H."/>
            <person name="Lindquist E."/>
            <person name="Lucas S."/>
            <person name="Rokhsar D."/>
            <person name="Grigoriev I.V."/>
        </authorList>
    </citation>
    <scope>NUCLEOTIDE SEQUENCE [LARGE SCALE GENOMIC DNA]</scope>
</reference>
<evidence type="ECO:0000313" key="10">
    <source>
        <dbReference type="Proteomes" id="UP000001514"/>
    </source>
</evidence>
<dbReference type="GO" id="GO:0005096">
    <property type="term" value="F:GTPase activator activity"/>
    <property type="evidence" value="ECO:0000318"/>
    <property type="project" value="GO_Central"/>
</dbReference>
<dbReference type="Proteomes" id="UP000001514">
    <property type="component" value="Unassembled WGS sequence"/>
</dbReference>
<comment type="subcellular location">
    <subcellularLocation>
        <location evidence="1">Cytoplasm</location>
    </subcellularLocation>
</comment>
<keyword evidence="6" id="KW-0175">Coiled coil</keyword>
<evidence type="ECO:0000256" key="6">
    <source>
        <dbReference type="SAM" id="Coils"/>
    </source>
</evidence>
<keyword evidence="4" id="KW-0343">GTPase activation</keyword>
<evidence type="ECO:0000259" key="8">
    <source>
        <dbReference type="Pfam" id="PF13890"/>
    </source>
</evidence>
<evidence type="ECO:0000256" key="1">
    <source>
        <dbReference type="ARBA" id="ARBA00004496"/>
    </source>
</evidence>
<keyword evidence="5" id="KW-0963">Cytoplasm</keyword>
<dbReference type="EMBL" id="GL377591">
    <property type="protein sequence ID" value="EFJ23888.1"/>
    <property type="molecule type" value="Genomic_DNA"/>
</dbReference>
<dbReference type="Pfam" id="PF13890">
    <property type="entry name" value="Rab3-GTPase_cat"/>
    <property type="match status" value="1"/>
</dbReference>
<dbReference type="FunCoup" id="D8RV26">
    <property type="interactions" value="3910"/>
</dbReference>
<evidence type="ECO:0000256" key="7">
    <source>
        <dbReference type="SAM" id="MobiDB-lite"/>
    </source>
</evidence>
<evidence type="ECO:0000256" key="3">
    <source>
        <dbReference type="ARBA" id="ARBA00015817"/>
    </source>
</evidence>
<dbReference type="KEGG" id="smo:SELMODRAFT_102852"/>
<evidence type="ECO:0000256" key="4">
    <source>
        <dbReference type="ARBA" id="ARBA00022468"/>
    </source>
</evidence>
<accession>D8RV26</accession>
<dbReference type="HOGENOM" id="CLU_005626_0_0_1"/>
<dbReference type="eggNOG" id="KOG2390">
    <property type="taxonomic scope" value="Eukaryota"/>
</dbReference>
<feature type="region of interest" description="Disordered" evidence="7">
    <location>
        <begin position="843"/>
        <end position="868"/>
    </location>
</feature>
<dbReference type="InParanoid" id="D8RV26"/>
<comment type="similarity">
    <text evidence="2">Belongs to the Rab3-GAP catalytic subunit family.</text>
</comment>
<name>D8RV26_SELML</name>
<proteinExistence type="inferred from homology"/>
<feature type="region of interest" description="Disordered" evidence="7">
    <location>
        <begin position="464"/>
        <end position="490"/>
    </location>
</feature>
<dbReference type="Gramene" id="EFJ23888">
    <property type="protein sequence ID" value="EFJ23888"/>
    <property type="gene ID" value="SELMODRAFT_102852"/>
</dbReference>
<feature type="non-terminal residue" evidence="9">
    <location>
        <position position="1"/>
    </location>
</feature>
<keyword evidence="10" id="KW-1185">Reference proteome</keyword>
<sequence length="891" mass="100000">FKDFTVSSSWERFIAAVESACLEWQNAGKNALLDAGAKRVEDLLDLYSVHTEISQGQKNYRLEFFFGERSSRHGAEDWQEGLHHLQLWFGVHDFVLIAPVSLSGVLLDAPEATMLLSTVSIALSNCGSSWPVFVPVHDPTRKAYMGIESLEGLSSIKFEADRIGRQVPIKLMHLEGLYDLFMSKLVCLLLRMFKDVPGLGFTMRLTYATSHYLFEHGPLAGEQGDGQDSEMVDTSLWDDNFQWAEWHSVEDPVKGMKISLIAVWRSRYVSNSFEMAEFENASTFDADRWMLRPLLTRYNGDEASGFTGRLRRLVKAFVFSKETEFMEDFVNVTKPELEKNVQSCKVPPTTVLDRILKDIFFQGRSYTPKAFGYANESARMIKAAPPDSLFGRFCLHVLWFGDCNIRAIAQLWIEFLREVNWCWEERQLLPRTLADETPDFSTCLSQQKLQMLATCIKLRKASDDAKGETSARKETGSSDAELSSSSKKTKLSSVDDNMNIDLFFNNEHRKGSAGPFGNSVLSSSNKPLHVPMTQTPPIMTEDMLEEREHALVALENSPTARIRLQSDILASDMAAFKAANPGAVLEDFVRWHSPRDWIEDDGSDSKTKKAKGKLSRRMGEPGNVWAQIWETAEPTPASEQRPIFDFTREGEKVLHYLETLKPHQLLAQIVSTAFVAATDVLWRTPGCKLQPVVERFDEFYAIMAAALAPLGSLSIQGRHHMSEWERDLKQLCAAFEKLEDAVAEAASLRQKLPEASESLLSSIFRCTEVDKQTQIRSYGVASSSAPLLSYRDREMVAEKLFSSQSVSETWEESLRMGNFLNGHEPLYRDVLLTCYEKEAVYGGGGGGGSKNKTKRSSSSSSSAPKRGCSHRMFACGTADDLQIALSSTSHD</sequence>
<evidence type="ECO:0000256" key="5">
    <source>
        <dbReference type="ARBA" id="ARBA00022490"/>
    </source>
</evidence>
<feature type="compositionally biased region" description="Low complexity" evidence="7">
    <location>
        <begin position="856"/>
        <end position="866"/>
    </location>
</feature>
<dbReference type="AlphaFoldDB" id="D8RV26"/>
<evidence type="ECO:0000256" key="2">
    <source>
        <dbReference type="ARBA" id="ARBA00008856"/>
    </source>
</evidence>
<feature type="compositionally biased region" description="Basic and acidic residues" evidence="7">
    <location>
        <begin position="464"/>
        <end position="476"/>
    </location>
</feature>
<dbReference type="PANTHER" id="PTHR21422:SF9">
    <property type="entry name" value="RAB3 GTPASE-ACTIVATING PROTEIN CATALYTIC SUBUNIT"/>
    <property type="match status" value="1"/>
</dbReference>
<gene>
    <name evidence="9" type="ORF">SELMODRAFT_102852</name>
</gene>
<evidence type="ECO:0000313" key="9">
    <source>
        <dbReference type="EMBL" id="EFJ23888.1"/>
    </source>
</evidence>
<feature type="compositionally biased region" description="Low complexity" evidence="7">
    <location>
        <begin position="477"/>
        <end position="486"/>
    </location>
</feature>
<dbReference type="GO" id="GO:2000786">
    <property type="term" value="P:positive regulation of autophagosome assembly"/>
    <property type="evidence" value="ECO:0000318"/>
    <property type="project" value="GO_Central"/>
</dbReference>
<dbReference type="STRING" id="88036.D8RV26"/>
<protein>
    <recommendedName>
        <fullName evidence="3">Rab3 GTPase-activating protein catalytic subunit</fullName>
    </recommendedName>
</protein>
<dbReference type="OMA" id="KYAKHRR"/>
<dbReference type="GO" id="GO:0005737">
    <property type="term" value="C:cytoplasm"/>
    <property type="evidence" value="ECO:0007669"/>
    <property type="project" value="UniProtKB-SubCell"/>
</dbReference>
<feature type="coiled-coil region" evidence="6">
    <location>
        <begin position="721"/>
        <end position="758"/>
    </location>
</feature>
<organism evidence="10">
    <name type="scientific">Selaginella moellendorffii</name>
    <name type="common">Spikemoss</name>
    <dbReference type="NCBI Taxonomy" id="88036"/>
    <lineage>
        <taxon>Eukaryota</taxon>
        <taxon>Viridiplantae</taxon>
        <taxon>Streptophyta</taxon>
        <taxon>Embryophyta</taxon>
        <taxon>Tracheophyta</taxon>
        <taxon>Lycopodiopsida</taxon>
        <taxon>Selaginellales</taxon>
        <taxon>Selaginellaceae</taxon>
        <taxon>Selaginella</taxon>
    </lineage>
</organism>
<dbReference type="InterPro" id="IPR026147">
    <property type="entry name" value="Rab3GAP1_conserved"/>
</dbReference>
<dbReference type="InterPro" id="IPR045700">
    <property type="entry name" value="Rab3GAP1"/>
</dbReference>
<dbReference type="PANTHER" id="PTHR21422">
    <property type="entry name" value="RAB3 GTPASE-ACTIVATING PROTEIN CATALYTIC SUBUNIT"/>
    <property type="match status" value="1"/>
</dbReference>